<gene>
    <name evidence="2" type="ORF">NIES30_24920</name>
</gene>
<dbReference type="InterPro" id="IPR010982">
    <property type="entry name" value="Lambda_DNA-bd_dom_sf"/>
</dbReference>
<dbReference type="AlphaFoldDB" id="A0A1U7IY95"/>
<feature type="domain" description="HTH cro/C1-type" evidence="1">
    <location>
        <begin position="23"/>
        <end position="64"/>
    </location>
</feature>
<reference evidence="2 3" key="1">
    <citation type="submission" date="2016-11" db="EMBL/GenBank/DDBJ databases">
        <title>Draft Genome Sequences of Nine Cyanobacterial Strains from Diverse Habitats.</title>
        <authorList>
            <person name="Zhu T."/>
            <person name="Hou S."/>
            <person name="Lu X."/>
            <person name="Hess W.R."/>
        </authorList>
    </citation>
    <scope>NUCLEOTIDE SEQUENCE [LARGE SCALE GENOMIC DNA]</scope>
    <source>
        <strain evidence="2 3">NIES-30</strain>
    </source>
</reference>
<accession>A0A1U7IY95</accession>
<dbReference type="PROSITE" id="PS50943">
    <property type="entry name" value="HTH_CROC1"/>
    <property type="match status" value="1"/>
</dbReference>
<dbReference type="STRING" id="549789.NIES30_24920"/>
<dbReference type="CDD" id="cd00093">
    <property type="entry name" value="HTH_XRE"/>
    <property type="match status" value="1"/>
</dbReference>
<protein>
    <recommendedName>
        <fullName evidence="1">HTH cro/C1-type domain-containing protein</fullName>
    </recommendedName>
</protein>
<evidence type="ECO:0000313" key="3">
    <source>
        <dbReference type="Proteomes" id="UP000185557"/>
    </source>
</evidence>
<dbReference type="SUPFAM" id="SSF47413">
    <property type="entry name" value="lambda repressor-like DNA-binding domains"/>
    <property type="match status" value="1"/>
</dbReference>
<keyword evidence="3" id="KW-1185">Reference proteome</keyword>
<dbReference type="Proteomes" id="UP000185557">
    <property type="component" value="Unassembled WGS sequence"/>
</dbReference>
<dbReference type="GO" id="GO:0003677">
    <property type="term" value="F:DNA binding"/>
    <property type="evidence" value="ECO:0007669"/>
    <property type="project" value="InterPro"/>
</dbReference>
<evidence type="ECO:0000259" key="1">
    <source>
        <dbReference type="PROSITE" id="PS50943"/>
    </source>
</evidence>
<evidence type="ECO:0000313" key="2">
    <source>
        <dbReference type="EMBL" id="OKH43456.1"/>
    </source>
</evidence>
<dbReference type="Gene3D" id="1.10.260.40">
    <property type="entry name" value="lambda repressor-like DNA-binding domains"/>
    <property type="match status" value="1"/>
</dbReference>
<dbReference type="EMBL" id="MRCG01000033">
    <property type="protein sequence ID" value="OKH43456.1"/>
    <property type="molecule type" value="Genomic_DNA"/>
</dbReference>
<sequence length="73" mass="8327">MNSSMKFSTAFREAMFRYELRGSDLAKRSGVTNAQISRFKSGQNINVDTMEKLLDVMPQEAREYMLTLVAQGE</sequence>
<proteinExistence type="predicted"/>
<dbReference type="InterPro" id="IPR001387">
    <property type="entry name" value="Cro/C1-type_HTH"/>
</dbReference>
<dbReference type="Pfam" id="PF01381">
    <property type="entry name" value="HTH_3"/>
    <property type="match status" value="1"/>
</dbReference>
<comment type="caution">
    <text evidence="2">The sequence shown here is derived from an EMBL/GenBank/DDBJ whole genome shotgun (WGS) entry which is preliminary data.</text>
</comment>
<name>A0A1U7IY95_9CYAN</name>
<organism evidence="2 3">
    <name type="scientific">Phormidium tenue NIES-30</name>
    <dbReference type="NCBI Taxonomy" id="549789"/>
    <lineage>
        <taxon>Bacteria</taxon>
        <taxon>Bacillati</taxon>
        <taxon>Cyanobacteriota</taxon>
        <taxon>Cyanophyceae</taxon>
        <taxon>Oscillatoriophycideae</taxon>
        <taxon>Oscillatoriales</taxon>
        <taxon>Oscillatoriaceae</taxon>
        <taxon>Phormidium</taxon>
    </lineage>
</organism>